<dbReference type="Proteomes" id="UP000245683">
    <property type="component" value="Unassembled WGS sequence"/>
</dbReference>
<dbReference type="RefSeq" id="WP_109948087.1">
    <property type="nucleotide sequence ID" value="NZ_QGSU01000506.1"/>
</dbReference>
<dbReference type="AlphaFoldDB" id="A0A317JSX3"/>
<organism evidence="1 2">
    <name type="scientific">Micromonospora globispora</name>
    <dbReference type="NCBI Taxonomy" id="1450148"/>
    <lineage>
        <taxon>Bacteria</taxon>
        <taxon>Bacillati</taxon>
        <taxon>Actinomycetota</taxon>
        <taxon>Actinomycetes</taxon>
        <taxon>Micromonosporales</taxon>
        <taxon>Micromonosporaceae</taxon>
        <taxon>Micromonospora</taxon>
    </lineage>
</organism>
<dbReference type="OrthoDB" id="189103at2"/>
<gene>
    <name evidence="1" type="ORF">DLJ46_31310</name>
</gene>
<comment type="caution">
    <text evidence="1">The sequence shown here is derived from an EMBL/GenBank/DDBJ whole genome shotgun (WGS) entry which is preliminary data.</text>
</comment>
<reference evidence="2" key="1">
    <citation type="submission" date="2018-05" db="EMBL/GenBank/DDBJ databases">
        <title>Micromonospora globispora sp. nov. and Micromonospora rugosa sp. nov., isolated from marine sediment.</title>
        <authorList>
            <person name="Carro L."/>
            <person name="Aysel V."/>
            <person name="Cetin D."/>
            <person name="Igual J.M."/>
            <person name="Klenk H.-P."/>
            <person name="Trujillo M.E."/>
            <person name="Sahin N."/>
        </authorList>
    </citation>
    <scope>NUCLEOTIDE SEQUENCE [LARGE SCALE GENOMIC DNA]</scope>
    <source>
        <strain evidence="2">S2904</strain>
    </source>
</reference>
<sequence length="182" mass="19527">MAGARRRYRYIGPPDVRAAVAGFPEGWPIRSPADLDSYLAAVDPRDLDEPFTFVIDRDGTLRLAPRRSEHVACAGGGEVLGAGEIAFAADRDGWAVTEVSNQSTGYCPDLSSWAAVADALARAGIARPDGFTASIVFRRCLDCGQRNVVRDGDYSCAVCGAELPEDVEPRLTAQPSTDQHSR</sequence>
<name>A0A317JSX3_9ACTN</name>
<evidence type="ECO:0000313" key="1">
    <source>
        <dbReference type="EMBL" id="PWU43450.1"/>
    </source>
</evidence>
<evidence type="ECO:0000313" key="2">
    <source>
        <dbReference type="Proteomes" id="UP000245683"/>
    </source>
</evidence>
<accession>A0A317JSX3</accession>
<protein>
    <submittedName>
        <fullName evidence="1">Uncharacterized protein</fullName>
    </submittedName>
</protein>
<keyword evidence="2" id="KW-1185">Reference proteome</keyword>
<proteinExistence type="predicted"/>
<dbReference type="EMBL" id="QGSV01000438">
    <property type="protein sequence ID" value="PWU43450.1"/>
    <property type="molecule type" value="Genomic_DNA"/>
</dbReference>